<evidence type="ECO:0000313" key="2">
    <source>
        <dbReference type="Proteomes" id="UP000790377"/>
    </source>
</evidence>
<protein>
    <submittedName>
        <fullName evidence="1">Kinase-like domain-containing protein</fullName>
    </submittedName>
</protein>
<proteinExistence type="predicted"/>
<dbReference type="Proteomes" id="UP000790377">
    <property type="component" value="Unassembled WGS sequence"/>
</dbReference>
<reference evidence="1" key="1">
    <citation type="journal article" date="2021" name="New Phytol.">
        <title>Evolutionary innovations through gain and loss of genes in the ectomycorrhizal Boletales.</title>
        <authorList>
            <person name="Wu G."/>
            <person name="Miyauchi S."/>
            <person name="Morin E."/>
            <person name="Kuo A."/>
            <person name="Drula E."/>
            <person name="Varga T."/>
            <person name="Kohler A."/>
            <person name="Feng B."/>
            <person name="Cao Y."/>
            <person name="Lipzen A."/>
            <person name="Daum C."/>
            <person name="Hundley H."/>
            <person name="Pangilinan J."/>
            <person name="Johnson J."/>
            <person name="Barry K."/>
            <person name="LaButti K."/>
            <person name="Ng V."/>
            <person name="Ahrendt S."/>
            <person name="Min B."/>
            <person name="Choi I.G."/>
            <person name="Park H."/>
            <person name="Plett J.M."/>
            <person name="Magnuson J."/>
            <person name="Spatafora J.W."/>
            <person name="Nagy L.G."/>
            <person name="Henrissat B."/>
            <person name="Grigoriev I.V."/>
            <person name="Yang Z.L."/>
            <person name="Xu J."/>
            <person name="Martin F.M."/>
        </authorList>
    </citation>
    <scope>NUCLEOTIDE SEQUENCE</scope>
    <source>
        <strain evidence="1">ATCC 28755</strain>
    </source>
</reference>
<accession>A0ACB8AIK6</accession>
<evidence type="ECO:0000313" key="1">
    <source>
        <dbReference type="EMBL" id="KAH7913090.1"/>
    </source>
</evidence>
<name>A0ACB8AIK6_9AGAM</name>
<organism evidence="1 2">
    <name type="scientific">Hygrophoropsis aurantiaca</name>
    <dbReference type="NCBI Taxonomy" id="72124"/>
    <lineage>
        <taxon>Eukaryota</taxon>
        <taxon>Fungi</taxon>
        <taxon>Dikarya</taxon>
        <taxon>Basidiomycota</taxon>
        <taxon>Agaricomycotina</taxon>
        <taxon>Agaricomycetes</taxon>
        <taxon>Agaricomycetidae</taxon>
        <taxon>Boletales</taxon>
        <taxon>Coniophorineae</taxon>
        <taxon>Hygrophoropsidaceae</taxon>
        <taxon>Hygrophoropsis</taxon>
    </lineage>
</organism>
<sequence length="228" mass="25420">MSTLTTTLTSQNIRIPKAYGIITDGLWAMLVMEHISEGETIRVYMRRTGTPSLPAELADTIVSALAEIRMALGSRVTGKVTPHGEWIVKGTMFPDNETEKIVDTVEDMAAFLTDRFRRAGVEVGVGDSGATTPMPPSMPMLFAHGDLSSNNILLLPDGRLALIDFGMSCFAPPWWEWYALIRSSEGDDFFEPLFEAMKRKGMVVYEEFMEACDKLCLWYVRFGTVADM</sequence>
<keyword evidence="2" id="KW-1185">Reference proteome</keyword>
<dbReference type="EMBL" id="MU267637">
    <property type="protein sequence ID" value="KAH7913090.1"/>
    <property type="molecule type" value="Genomic_DNA"/>
</dbReference>
<comment type="caution">
    <text evidence="1">The sequence shown here is derived from an EMBL/GenBank/DDBJ whole genome shotgun (WGS) entry which is preliminary data.</text>
</comment>
<gene>
    <name evidence="1" type="ORF">BJ138DRAFT_1146789</name>
</gene>